<dbReference type="OrthoDB" id="4062651at2759"/>
<dbReference type="InterPro" id="IPR025287">
    <property type="entry name" value="WAK_GUB"/>
</dbReference>
<feature type="chain" id="PRO_5029814562" description="Wall-associated receptor kinase galacturonan-binding domain-containing protein" evidence="3">
    <location>
        <begin position="17"/>
        <end position="306"/>
    </location>
</feature>
<comment type="subcellular location">
    <subcellularLocation>
        <location evidence="1">Membrane</location>
        <topology evidence="1">Single-pass membrane protein</topology>
    </subcellularLocation>
</comment>
<gene>
    <name evidence="5" type="ORF">GIB67_033800</name>
</gene>
<feature type="signal peptide" evidence="3">
    <location>
        <begin position="1"/>
        <end position="16"/>
    </location>
</feature>
<evidence type="ECO:0000259" key="4">
    <source>
        <dbReference type="Pfam" id="PF13947"/>
    </source>
</evidence>
<name>A0A7J7P514_9MAGN</name>
<evidence type="ECO:0000256" key="3">
    <source>
        <dbReference type="SAM" id="SignalP"/>
    </source>
</evidence>
<keyword evidence="2 3" id="KW-0732">Signal</keyword>
<evidence type="ECO:0000256" key="1">
    <source>
        <dbReference type="ARBA" id="ARBA00004167"/>
    </source>
</evidence>
<dbReference type="AlphaFoldDB" id="A0A7J7P514"/>
<organism evidence="5 6">
    <name type="scientific">Kingdonia uniflora</name>
    <dbReference type="NCBI Taxonomy" id="39325"/>
    <lineage>
        <taxon>Eukaryota</taxon>
        <taxon>Viridiplantae</taxon>
        <taxon>Streptophyta</taxon>
        <taxon>Embryophyta</taxon>
        <taxon>Tracheophyta</taxon>
        <taxon>Spermatophyta</taxon>
        <taxon>Magnoliopsida</taxon>
        <taxon>Ranunculales</taxon>
        <taxon>Circaeasteraceae</taxon>
        <taxon>Kingdonia</taxon>
    </lineage>
</organism>
<dbReference type="PANTHER" id="PTHR33491">
    <property type="entry name" value="OSJNBA0016N04.9 PROTEIN"/>
    <property type="match status" value="1"/>
</dbReference>
<protein>
    <recommendedName>
        <fullName evidence="4">Wall-associated receptor kinase galacturonan-binding domain-containing protein</fullName>
    </recommendedName>
</protein>
<evidence type="ECO:0000313" key="6">
    <source>
        <dbReference type="Proteomes" id="UP000541444"/>
    </source>
</evidence>
<comment type="caution">
    <text evidence="5">The sequence shown here is derived from an EMBL/GenBank/DDBJ whole genome shotgun (WGS) entry which is preliminary data.</text>
</comment>
<dbReference type="GO" id="GO:0016020">
    <property type="term" value="C:membrane"/>
    <property type="evidence" value="ECO:0007669"/>
    <property type="project" value="UniProtKB-SubCell"/>
</dbReference>
<evidence type="ECO:0000313" key="5">
    <source>
        <dbReference type="EMBL" id="KAF6174268.1"/>
    </source>
</evidence>
<dbReference type="EMBL" id="JACGCM010000287">
    <property type="protein sequence ID" value="KAF6174268.1"/>
    <property type="molecule type" value="Genomic_DNA"/>
</dbReference>
<keyword evidence="6" id="KW-1185">Reference proteome</keyword>
<reference evidence="5 6" key="1">
    <citation type="journal article" date="2020" name="IScience">
        <title>Genome Sequencing of the Endangered Kingdonia uniflora (Circaeasteraceae, Ranunculales) Reveals Potential Mechanisms of Evolutionary Specialization.</title>
        <authorList>
            <person name="Sun Y."/>
            <person name="Deng T."/>
            <person name="Zhang A."/>
            <person name="Moore M.J."/>
            <person name="Landis J.B."/>
            <person name="Lin N."/>
            <person name="Zhang H."/>
            <person name="Zhang X."/>
            <person name="Huang J."/>
            <person name="Zhang X."/>
            <person name="Sun H."/>
            <person name="Wang H."/>
        </authorList>
    </citation>
    <scope>NUCLEOTIDE SEQUENCE [LARGE SCALE GENOMIC DNA]</scope>
    <source>
        <strain evidence="5">TB1705</strain>
        <tissue evidence="5">Leaf</tissue>
    </source>
</reference>
<evidence type="ECO:0000256" key="2">
    <source>
        <dbReference type="ARBA" id="ARBA00022729"/>
    </source>
</evidence>
<proteinExistence type="predicted"/>
<accession>A0A7J7P514</accession>
<dbReference type="Pfam" id="PF13947">
    <property type="entry name" value="GUB_WAK_bind"/>
    <property type="match status" value="1"/>
</dbReference>
<sequence>MFLKSLICLFPWLILATTETSIAKAGCQDTCGNISIPNPFGVGEPHCYQQSGLQLVCNESFNPPKLLYGNIPLVSISLLNGTMTVGLGVSYYCYDRAGELSDWQTWTFTLNENYYFSDTRNKFTAIGCDTNAVMSDSFVEIFKSGCMSVCANERSVVEGSCSGIGCCQTAIPKGLKTLNVSLSSFYNHKHSWDFNPCSYAFFADSEQFNFSLPNLLNFTGMEPKIDNYISFPAVFDWVIGLETCEEAKRNWTSYACGDNTDCANYANGPGYRCQCNQGYEGNPYLIDGCQGNKYFASSFIGIMSPA</sequence>
<dbReference type="GO" id="GO:0030247">
    <property type="term" value="F:polysaccharide binding"/>
    <property type="evidence" value="ECO:0007669"/>
    <property type="project" value="InterPro"/>
</dbReference>
<dbReference type="Proteomes" id="UP000541444">
    <property type="component" value="Unassembled WGS sequence"/>
</dbReference>
<feature type="domain" description="Wall-associated receptor kinase galacturonan-binding" evidence="4">
    <location>
        <begin position="27"/>
        <end position="85"/>
    </location>
</feature>